<organism evidence="1 2">
    <name type="scientific">Stieleria varia</name>
    <dbReference type="NCBI Taxonomy" id="2528005"/>
    <lineage>
        <taxon>Bacteria</taxon>
        <taxon>Pseudomonadati</taxon>
        <taxon>Planctomycetota</taxon>
        <taxon>Planctomycetia</taxon>
        <taxon>Pirellulales</taxon>
        <taxon>Pirellulaceae</taxon>
        <taxon>Stieleria</taxon>
    </lineage>
</organism>
<accession>A0A5C6AZ25</accession>
<dbReference type="SUPFAM" id="SSF75005">
    <property type="entry name" value="Arabinanase/levansucrase/invertase"/>
    <property type="match status" value="1"/>
</dbReference>
<sequence length="123" mass="13877">MEDGSLTRYVVRVEGKLLDDAQIRDVWRQTTVDLTDIGSAKLDLPNGASEVLDRPIAKPEPRLSDAEAPKLLSQRGPRVFADIPDWVTEVVPDQRGHFWAPDVIQLGDRYLLYYSEHNYAVSA</sequence>
<protein>
    <submittedName>
        <fullName evidence="1">Uncharacterized protein</fullName>
    </submittedName>
</protein>
<reference evidence="1 2" key="1">
    <citation type="submission" date="2019-02" db="EMBL/GenBank/DDBJ databases">
        <title>Deep-cultivation of Planctomycetes and their phenomic and genomic characterization uncovers novel biology.</title>
        <authorList>
            <person name="Wiegand S."/>
            <person name="Jogler M."/>
            <person name="Boedeker C."/>
            <person name="Pinto D."/>
            <person name="Vollmers J."/>
            <person name="Rivas-Marin E."/>
            <person name="Kohn T."/>
            <person name="Peeters S.H."/>
            <person name="Heuer A."/>
            <person name="Rast P."/>
            <person name="Oberbeckmann S."/>
            <person name="Bunk B."/>
            <person name="Jeske O."/>
            <person name="Meyerdierks A."/>
            <person name="Storesund J.E."/>
            <person name="Kallscheuer N."/>
            <person name="Luecker S."/>
            <person name="Lage O.M."/>
            <person name="Pohl T."/>
            <person name="Merkel B.J."/>
            <person name="Hornburger P."/>
            <person name="Mueller R.-W."/>
            <person name="Bruemmer F."/>
            <person name="Labrenz M."/>
            <person name="Spormann A.M."/>
            <person name="Op Den Camp H."/>
            <person name="Overmann J."/>
            <person name="Amann R."/>
            <person name="Jetten M.S.M."/>
            <person name="Mascher T."/>
            <person name="Medema M.H."/>
            <person name="Devos D.P."/>
            <person name="Kaster A.-K."/>
            <person name="Ovreas L."/>
            <person name="Rohde M."/>
            <person name="Galperin M.Y."/>
            <person name="Jogler C."/>
        </authorList>
    </citation>
    <scope>NUCLEOTIDE SEQUENCE [LARGE SCALE GENOMIC DNA]</scope>
    <source>
        <strain evidence="1 2">Pla52n</strain>
    </source>
</reference>
<evidence type="ECO:0000313" key="1">
    <source>
        <dbReference type="EMBL" id="TWU04928.1"/>
    </source>
</evidence>
<comment type="caution">
    <text evidence="1">The sequence shown here is derived from an EMBL/GenBank/DDBJ whole genome shotgun (WGS) entry which is preliminary data.</text>
</comment>
<evidence type="ECO:0000313" key="2">
    <source>
        <dbReference type="Proteomes" id="UP000320176"/>
    </source>
</evidence>
<name>A0A5C6AZ25_9BACT</name>
<dbReference type="EMBL" id="SJPN01000003">
    <property type="protein sequence ID" value="TWU04928.1"/>
    <property type="molecule type" value="Genomic_DNA"/>
</dbReference>
<dbReference type="AlphaFoldDB" id="A0A5C6AZ25"/>
<dbReference type="Proteomes" id="UP000320176">
    <property type="component" value="Unassembled WGS sequence"/>
</dbReference>
<proteinExistence type="predicted"/>
<keyword evidence="2" id="KW-1185">Reference proteome</keyword>
<dbReference type="InterPro" id="IPR023296">
    <property type="entry name" value="Glyco_hydro_beta-prop_sf"/>
</dbReference>
<gene>
    <name evidence="1" type="ORF">Pla52n_29730</name>
</gene>
<dbReference type="Gene3D" id="2.115.10.20">
    <property type="entry name" value="Glycosyl hydrolase domain, family 43"/>
    <property type="match status" value="1"/>
</dbReference>